<dbReference type="AlphaFoldDB" id="A0AAJ4IDY2"/>
<evidence type="ECO:0000256" key="1">
    <source>
        <dbReference type="SAM" id="MobiDB-lite"/>
    </source>
</evidence>
<name>A0AAJ4IDY2_9VIBR</name>
<sequence>MAAFLKKKTVPVDGEEVEITQLSGLDRFNFLDYCSDLPKPETPERPAENASSKEMDQFYEAMSVASKKWERLSFMGQSRLVAYGTQFDIDDLEERHQYIMSSMMPQQVKQLHDEIAKFSGIPLPKSEENTEEPNSEPEEAQEPADPKG</sequence>
<evidence type="ECO:0000313" key="3">
    <source>
        <dbReference type="Proteomes" id="UP000594435"/>
    </source>
</evidence>
<protein>
    <submittedName>
        <fullName evidence="2">Uncharacterized protein</fullName>
    </submittedName>
</protein>
<dbReference type="RefSeq" id="WP_337971060.1">
    <property type="nucleotide sequence ID" value="NZ_CP065217.1"/>
</dbReference>
<gene>
    <name evidence="2" type="ORF">I3X05_06750</name>
</gene>
<feature type="region of interest" description="Disordered" evidence="1">
    <location>
        <begin position="119"/>
        <end position="148"/>
    </location>
</feature>
<accession>A0AAJ4IDY2</accession>
<feature type="compositionally biased region" description="Acidic residues" evidence="1">
    <location>
        <begin position="129"/>
        <end position="142"/>
    </location>
</feature>
<proteinExistence type="predicted"/>
<evidence type="ECO:0000313" key="2">
    <source>
        <dbReference type="EMBL" id="QPL54814.1"/>
    </source>
</evidence>
<organism evidence="2 3">
    <name type="scientific">Vibrio navarrensis</name>
    <dbReference type="NCBI Taxonomy" id="29495"/>
    <lineage>
        <taxon>Bacteria</taxon>
        <taxon>Pseudomonadati</taxon>
        <taxon>Pseudomonadota</taxon>
        <taxon>Gammaproteobacteria</taxon>
        <taxon>Vibrionales</taxon>
        <taxon>Vibrionaceae</taxon>
        <taxon>Vibrio</taxon>
    </lineage>
</organism>
<dbReference type="EMBL" id="CP065217">
    <property type="protein sequence ID" value="QPL54814.1"/>
    <property type="molecule type" value="Genomic_DNA"/>
</dbReference>
<reference evidence="2 3" key="1">
    <citation type="submission" date="2020-11" db="EMBL/GenBank/DDBJ databases">
        <title>Complete and Circularized Genome Assembly of a human isolate of Vibrio navarrensis biotype pommerensis with MiSeq and MinION Sequence Data.</title>
        <authorList>
            <person name="Schwartz K."/>
            <person name="Borowiak M."/>
            <person name="Deneke C."/>
            <person name="Balau V."/>
            <person name="Metelmann C."/>
            <person name="Strauch E."/>
        </authorList>
    </citation>
    <scope>NUCLEOTIDE SEQUENCE [LARGE SCALE GENOMIC DNA]</scope>
    <source>
        <strain evidence="2 3">20-VB00237</strain>
    </source>
</reference>
<dbReference type="Proteomes" id="UP000594435">
    <property type="component" value="Chromosome 1"/>
</dbReference>